<evidence type="ECO:0000313" key="2">
    <source>
        <dbReference type="Proteomes" id="UP001149074"/>
    </source>
</evidence>
<gene>
    <name evidence="1" type="ORF">N7532_000629</name>
</gene>
<sequence>MLRTIVEQIRLEFHAGMLLVSPGWFHKPPPMSRRQGSEPAEALGSFTAAAKAAPPGGCLPENLHREWITPLGTANAETASIKDPGI</sequence>
<reference evidence="1" key="2">
    <citation type="journal article" date="2023" name="IMA Fungus">
        <title>Comparative genomic study of the Penicillium genus elucidates a diverse pangenome and 15 lateral gene transfer events.</title>
        <authorList>
            <person name="Petersen C."/>
            <person name="Sorensen T."/>
            <person name="Nielsen M.R."/>
            <person name="Sondergaard T.E."/>
            <person name="Sorensen J.L."/>
            <person name="Fitzpatrick D.A."/>
            <person name="Frisvad J.C."/>
            <person name="Nielsen K.L."/>
        </authorList>
    </citation>
    <scope>NUCLEOTIDE SEQUENCE</scope>
    <source>
        <strain evidence="1">IBT 30761</strain>
    </source>
</reference>
<accession>A0A9W9G5L2</accession>
<protein>
    <submittedName>
        <fullName evidence="1">Uncharacterized protein</fullName>
    </submittedName>
</protein>
<dbReference type="AlphaFoldDB" id="A0A9W9G5L2"/>
<dbReference type="Proteomes" id="UP001149074">
    <property type="component" value="Unassembled WGS sequence"/>
</dbReference>
<keyword evidence="2" id="KW-1185">Reference proteome</keyword>
<dbReference type="EMBL" id="JAPQKI010000001">
    <property type="protein sequence ID" value="KAJ5112584.1"/>
    <property type="molecule type" value="Genomic_DNA"/>
</dbReference>
<dbReference type="RefSeq" id="XP_056480357.1">
    <property type="nucleotide sequence ID" value="XM_056613133.1"/>
</dbReference>
<name>A0A9W9G5L2_9EURO</name>
<evidence type="ECO:0000313" key="1">
    <source>
        <dbReference type="EMBL" id="KAJ5112584.1"/>
    </source>
</evidence>
<proteinExistence type="predicted"/>
<reference evidence="1" key="1">
    <citation type="submission" date="2022-11" db="EMBL/GenBank/DDBJ databases">
        <authorList>
            <person name="Petersen C."/>
        </authorList>
    </citation>
    <scope>NUCLEOTIDE SEQUENCE</scope>
    <source>
        <strain evidence="1">IBT 30761</strain>
    </source>
</reference>
<comment type="caution">
    <text evidence="1">The sequence shown here is derived from an EMBL/GenBank/DDBJ whole genome shotgun (WGS) entry which is preliminary data.</text>
</comment>
<organism evidence="1 2">
    <name type="scientific">Penicillium argentinense</name>
    <dbReference type="NCBI Taxonomy" id="1131581"/>
    <lineage>
        <taxon>Eukaryota</taxon>
        <taxon>Fungi</taxon>
        <taxon>Dikarya</taxon>
        <taxon>Ascomycota</taxon>
        <taxon>Pezizomycotina</taxon>
        <taxon>Eurotiomycetes</taxon>
        <taxon>Eurotiomycetidae</taxon>
        <taxon>Eurotiales</taxon>
        <taxon>Aspergillaceae</taxon>
        <taxon>Penicillium</taxon>
    </lineage>
</organism>
<dbReference type="GeneID" id="81352112"/>